<feature type="region of interest" description="Disordered" evidence="1">
    <location>
        <begin position="87"/>
        <end position="110"/>
    </location>
</feature>
<protein>
    <submittedName>
        <fullName evidence="2">Uncharacterized protein</fullName>
    </submittedName>
</protein>
<reference evidence="3" key="1">
    <citation type="submission" date="2015-10" db="EMBL/GenBank/DDBJ databases">
        <authorList>
            <person name="Ju K.-S."/>
            <person name="Doroghazi J.R."/>
            <person name="Metcalf W.W."/>
        </authorList>
    </citation>
    <scope>NUCLEOTIDE SEQUENCE [LARGE SCALE GENOMIC DNA]</scope>
    <source>
        <strain evidence="3">NRRL 3151</strain>
    </source>
</reference>
<comment type="caution">
    <text evidence="2">The sequence shown here is derived from an EMBL/GenBank/DDBJ whole genome shotgun (WGS) entry which is preliminary data.</text>
</comment>
<evidence type="ECO:0000313" key="2">
    <source>
        <dbReference type="EMBL" id="KUL26614.1"/>
    </source>
</evidence>
<dbReference type="EMBL" id="LLZG01000361">
    <property type="protein sequence ID" value="KUL26614.1"/>
    <property type="molecule type" value="Genomic_DNA"/>
</dbReference>
<accession>A0A101JGS5</accession>
<name>A0A101JGS5_9ACTN</name>
<dbReference type="Proteomes" id="UP000053923">
    <property type="component" value="Unassembled WGS sequence"/>
</dbReference>
<gene>
    <name evidence="2" type="ORF">ADL12_32160</name>
</gene>
<dbReference type="AlphaFoldDB" id="A0A101JGS5"/>
<organism evidence="2 3">
    <name type="scientific">Streptomyces regalis</name>
    <dbReference type="NCBI Taxonomy" id="68262"/>
    <lineage>
        <taxon>Bacteria</taxon>
        <taxon>Bacillati</taxon>
        <taxon>Actinomycetota</taxon>
        <taxon>Actinomycetes</taxon>
        <taxon>Kitasatosporales</taxon>
        <taxon>Streptomycetaceae</taxon>
        <taxon>Streptomyces</taxon>
    </lineage>
</organism>
<evidence type="ECO:0000256" key="1">
    <source>
        <dbReference type="SAM" id="MobiDB-lite"/>
    </source>
</evidence>
<sequence>MPVAGDEVDVRLGKLRKAMVRMRRAGRQAEFAALADAYATLKREQMEAAEREHIERARARRAVREAVRPVERPGRWRLPRGFGVSPLAAERAREGRSEGGPQVPYGGHLSPWMTGRWSPMQTRIWRP</sequence>
<proteinExistence type="predicted"/>
<evidence type="ECO:0000313" key="3">
    <source>
        <dbReference type="Proteomes" id="UP000053923"/>
    </source>
</evidence>
<keyword evidence="3" id="KW-1185">Reference proteome</keyword>